<dbReference type="PANTHER" id="PTHR20854:SF4">
    <property type="entry name" value="INOSITOL-1-MONOPHOSPHATASE-RELATED"/>
    <property type="match status" value="1"/>
</dbReference>
<keyword evidence="1 4" id="KW-0479">Metal-binding</keyword>
<dbReference type="SUPFAM" id="SSF56655">
    <property type="entry name" value="Carbohydrate phosphatase"/>
    <property type="match status" value="1"/>
</dbReference>
<accession>A0A1F7GX76</accession>
<evidence type="ECO:0000256" key="3">
    <source>
        <dbReference type="ARBA" id="ARBA00022842"/>
    </source>
</evidence>
<comment type="caution">
    <text evidence="5">The sequence shown here is derived from an EMBL/GenBank/DDBJ whole genome shotgun (WGS) entry which is preliminary data.</text>
</comment>
<dbReference type="PROSITE" id="PS00630">
    <property type="entry name" value="IMP_2"/>
    <property type="match status" value="1"/>
</dbReference>
<sequence length="274" mass="31446">MYSNQDLKLFKNISEKLAKEAGKILLAYKSKIQIKKHKLESLDIATNADYASERFLVDSLKKSFPSHSIYSEEGQGTGEKESAFEWVIDPLDGTKEYLRNMPYYAVLISLEYKRNLILGTVYQPEIKRLYSAVKKFKATLNSNPITVSSQNNLNQSIINVRLMDYRMPKIQLSRFLNILNNITYKFYRVKSDFWDIQSLCYVAMGATEAFIQPTSKEWCPPKWYDVASGIIMVEEAGGKVTDFNGNRIKNRDITKGIIASNGLIHDELLKLVRI</sequence>
<evidence type="ECO:0000313" key="6">
    <source>
        <dbReference type="Proteomes" id="UP000177913"/>
    </source>
</evidence>
<dbReference type="Gene3D" id="3.40.190.80">
    <property type="match status" value="1"/>
</dbReference>
<feature type="binding site" evidence="4">
    <location>
        <position position="72"/>
    </location>
    <ligand>
        <name>Mg(2+)</name>
        <dbReference type="ChEBI" id="CHEBI:18420"/>
        <label>1</label>
        <note>catalytic</note>
    </ligand>
</feature>
<evidence type="ECO:0000256" key="2">
    <source>
        <dbReference type="ARBA" id="ARBA00022801"/>
    </source>
</evidence>
<evidence type="ECO:0008006" key="7">
    <source>
        <dbReference type="Google" id="ProtNLM"/>
    </source>
</evidence>
<dbReference type="GO" id="GO:0007165">
    <property type="term" value="P:signal transduction"/>
    <property type="evidence" value="ECO:0007669"/>
    <property type="project" value="TreeGrafter"/>
</dbReference>
<feature type="binding site" evidence="4">
    <location>
        <position position="89"/>
    </location>
    <ligand>
        <name>Mg(2+)</name>
        <dbReference type="ChEBI" id="CHEBI:18420"/>
        <label>1</label>
        <note>catalytic</note>
    </ligand>
</feature>
<name>A0A1F7GX76_9BACT</name>
<dbReference type="GO" id="GO:0046872">
    <property type="term" value="F:metal ion binding"/>
    <property type="evidence" value="ECO:0007669"/>
    <property type="project" value="UniProtKB-KW"/>
</dbReference>
<dbReference type="EMBL" id="MFZO01000045">
    <property type="protein sequence ID" value="OGK23599.1"/>
    <property type="molecule type" value="Genomic_DNA"/>
</dbReference>
<evidence type="ECO:0000256" key="4">
    <source>
        <dbReference type="PIRSR" id="PIRSR600760-2"/>
    </source>
</evidence>
<feature type="binding site" evidence="4">
    <location>
        <position position="225"/>
    </location>
    <ligand>
        <name>Mg(2+)</name>
        <dbReference type="ChEBI" id="CHEBI:18420"/>
        <label>1</label>
        <note>catalytic</note>
    </ligand>
</feature>
<dbReference type="InterPro" id="IPR020583">
    <property type="entry name" value="Inositol_monoP_metal-BS"/>
</dbReference>
<dbReference type="GO" id="GO:0006020">
    <property type="term" value="P:inositol metabolic process"/>
    <property type="evidence" value="ECO:0007669"/>
    <property type="project" value="TreeGrafter"/>
</dbReference>
<dbReference type="GO" id="GO:0008934">
    <property type="term" value="F:inositol monophosphate 1-phosphatase activity"/>
    <property type="evidence" value="ECO:0007669"/>
    <property type="project" value="TreeGrafter"/>
</dbReference>
<proteinExistence type="predicted"/>
<feature type="binding site" evidence="4">
    <location>
        <position position="91"/>
    </location>
    <ligand>
        <name>Mg(2+)</name>
        <dbReference type="ChEBI" id="CHEBI:18420"/>
        <label>1</label>
        <note>catalytic</note>
    </ligand>
</feature>
<keyword evidence="2" id="KW-0378">Hydrolase</keyword>
<dbReference type="AlphaFoldDB" id="A0A1F7GX76"/>
<comment type="cofactor">
    <cofactor evidence="4">
        <name>Mg(2+)</name>
        <dbReference type="ChEBI" id="CHEBI:18420"/>
    </cofactor>
</comment>
<feature type="binding site" evidence="4">
    <location>
        <position position="92"/>
    </location>
    <ligand>
        <name>Mg(2+)</name>
        <dbReference type="ChEBI" id="CHEBI:18420"/>
        <label>1</label>
        <note>catalytic</note>
    </ligand>
</feature>
<organism evidence="5 6">
    <name type="scientific">Candidatus Roizmanbacteria bacterium RIFCSPHIGHO2_02_FULL_38_11</name>
    <dbReference type="NCBI Taxonomy" id="1802039"/>
    <lineage>
        <taxon>Bacteria</taxon>
        <taxon>Candidatus Roizmaniibacteriota</taxon>
    </lineage>
</organism>
<keyword evidence="3 4" id="KW-0460">Magnesium</keyword>
<protein>
    <recommendedName>
        <fullName evidence="7">Inositol-phosphate phosphatase</fullName>
    </recommendedName>
</protein>
<dbReference type="InterPro" id="IPR020550">
    <property type="entry name" value="Inositol_monophosphatase_CS"/>
</dbReference>
<dbReference type="GO" id="GO:0046854">
    <property type="term" value="P:phosphatidylinositol phosphate biosynthetic process"/>
    <property type="evidence" value="ECO:0007669"/>
    <property type="project" value="InterPro"/>
</dbReference>
<evidence type="ECO:0000256" key="1">
    <source>
        <dbReference type="ARBA" id="ARBA00022723"/>
    </source>
</evidence>
<dbReference type="PRINTS" id="PR00377">
    <property type="entry name" value="IMPHPHTASES"/>
</dbReference>
<dbReference type="PANTHER" id="PTHR20854">
    <property type="entry name" value="INOSITOL MONOPHOSPHATASE"/>
    <property type="match status" value="1"/>
</dbReference>
<evidence type="ECO:0000313" key="5">
    <source>
        <dbReference type="EMBL" id="OGK23599.1"/>
    </source>
</evidence>
<dbReference type="InterPro" id="IPR000760">
    <property type="entry name" value="Inositol_monophosphatase-like"/>
</dbReference>
<dbReference type="Proteomes" id="UP000177913">
    <property type="component" value="Unassembled WGS sequence"/>
</dbReference>
<gene>
    <name evidence="5" type="ORF">A3C25_04840</name>
</gene>
<dbReference type="PROSITE" id="PS00629">
    <property type="entry name" value="IMP_1"/>
    <property type="match status" value="1"/>
</dbReference>
<dbReference type="Gene3D" id="3.30.540.10">
    <property type="entry name" value="Fructose-1,6-Bisphosphatase, subunit A, domain 1"/>
    <property type="match status" value="1"/>
</dbReference>
<reference evidence="5 6" key="1">
    <citation type="journal article" date="2016" name="Nat. Commun.">
        <title>Thousands of microbial genomes shed light on interconnected biogeochemical processes in an aquifer system.</title>
        <authorList>
            <person name="Anantharaman K."/>
            <person name="Brown C.T."/>
            <person name="Hug L.A."/>
            <person name="Sharon I."/>
            <person name="Castelle C.J."/>
            <person name="Probst A.J."/>
            <person name="Thomas B.C."/>
            <person name="Singh A."/>
            <person name="Wilkins M.J."/>
            <person name="Karaoz U."/>
            <person name="Brodie E.L."/>
            <person name="Williams K.H."/>
            <person name="Hubbard S.S."/>
            <person name="Banfield J.F."/>
        </authorList>
    </citation>
    <scope>NUCLEOTIDE SEQUENCE [LARGE SCALE GENOMIC DNA]</scope>
</reference>
<dbReference type="Pfam" id="PF00459">
    <property type="entry name" value="Inositol_P"/>
    <property type="match status" value="1"/>
</dbReference>